<gene>
    <name evidence="6" type="ORF">DKB62_06360</name>
</gene>
<dbReference type="InterPro" id="IPR004710">
    <property type="entry name" value="Bilac:Na_transpt"/>
</dbReference>
<organism evidence="6 7">
    <name type="scientific">Megasphaera stantonii</name>
    <dbReference type="NCBI Taxonomy" id="2144175"/>
    <lineage>
        <taxon>Bacteria</taxon>
        <taxon>Bacillati</taxon>
        <taxon>Bacillota</taxon>
        <taxon>Negativicutes</taxon>
        <taxon>Veillonellales</taxon>
        <taxon>Veillonellaceae</taxon>
        <taxon>Megasphaera</taxon>
    </lineage>
</organism>
<dbReference type="RefSeq" id="WP_107196063.1">
    <property type="nucleotide sequence ID" value="NZ_CP029462.1"/>
</dbReference>
<keyword evidence="4 5" id="KW-0472">Membrane</keyword>
<dbReference type="AlphaFoldDB" id="A0A346AZB7"/>
<name>A0A346AZB7_9FIRM</name>
<dbReference type="Proteomes" id="UP000254337">
    <property type="component" value="Chromosome"/>
</dbReference>
<reference evidence="6 7" key="1">
    <citation type="submission" date="2018-05" db="EMBL/GenBank/DDBJ databases">
        <title>Complete genome sequence of Megasphaera sp. AJH120T, isolated from the ceca of a chicken.</title>
        <authorList>
            <person name="Maki J."/>
            <person name="Looft T."/>
        </authorList>
    </citation>
    <scope>NUCLEOTIDE SEQUENCE [LARGE SCALE GENOMIC DNA]</scope>
    <source>
        <strain evidence="6 7">AJH120</strain>
    </source>
</reference>
<keyword evidence="3 5" id="KW-1133">Transmembrane helix</keyword>
<dbReference type="PANTHER" id="PTHR10361:SF28">
    <property type="entry name" value="P3 PROTEIN-RELATED"/>
    <property type="match status" value="1"/>
</dbReference>
<feature type="transmembrane region" description="Helical" evidence="5">
    <location>
        <begin position="221"/>
        <end position="244"/>
    </location>
</feature>
<evidence type="ECO:0000256" key="3">
    <source>
        <dbReference type="ARBA" id="ARBA00022989"/>
    </source>
</evidence>
<evidence type="ECO:0000256" key="2">
    <source>
        <dbReference type="ARBA" id="ARBA00022692"/>
    </source>
</evidence>
<proteinExistence type="predicted"/>
<evidence type="ECO:0000313" key="7">
    <source>
        <dbReference type="Proteomes" id="UP000254337"/>
    </source>
</evidence>
<sequence length="310" mass="33659">MAGLLKFISFFTKYVTLWVILCAVFAYFYPEPLKPYGSWISYFLGIIMLSMGLSMSPNDFKLIFSRPKDVIIGVVTLYVFMPLVGLGIGTFLNLSPMLLVGFVLLGCCPTGTSSNVMTFLAKGDKALSVTISSISTIVAPFIMPVLLLFYVKQYVDIDAVGLFISIIQIIIIPIVLGLIVNKVCKKQMPVIQKIVPLFTVLALLGIILVVVALNVERLQTVALMAAVAMILYTVIGLIVGFSVSRLLRMPQAKGKAMTFVIGVQNTALAVTLGITYFDPLAAIPGAIGVVFTTVFCSFIASLWGNRTVEE</sequence>
<accession>A0A346AZB7</accession>
<feature type="transmembrane region" description="Helical" evidence="5">
    <location>
        <begin position="98"/>
        <end position="120"/>
    </location>
</feature>
<dbReference type="Pfam" id="PF01758">
    <property type="entry name" value="SBF"/>
    <property type="match status" value="1"/>
</dbReference>
<feature type="transmembrane region" description="Helical" evidence="5">
    <location>
        <begin position="70"/>
        <end position="92"/>
    </location>
</feature>
<feature type="transmembrane region" description="Helical" evidence="5">
    <location>
        <begin position="36"/>
        <end position="58"/>
    </location>
</feature>
<dbReference type="OrthoDB" id="9806785at2"/>
<dbReference type="GO" id="GO:0016020">
    <property type="term" value="C:membrane"/>
    <property type="evidence" value="ECO:0007669"/>
    <property type="project" value="UniProtKB-SubCell"/>
</dbReference>
<feature type="transmembrane region" description="Helical" evidence="5">
    <location>
        <begin position="195"/>
        <end position="215"/>
    </location>
</feature>
<feature type="transmembrane region" description="Helical" evidence="5">
    <location>
        <begin position="283"/>
        <end position="304"/>
    </location>
</feature>
<keyword evidence="7" id="KW-1185">Reference proteome</keyword>
<evidence type="ECO:0000256" key="5">
    <source>
        <dbReference type="SAM" id="Phobius"/>
    </source>
</evidence>
<dbReference type="InterPro" id="IPR038770">
    <property type="entry name" value="Na+/solute_symporter_sf"/>
</dbReference>
<feature type="transmembrane region" description="Helical" evidence="5">
    <location>
        <begin position="127"/>
        <end position="150"/>
    </location>
</feature>
<feature type="transmembrane region" description="Helical" evidence="5">
    <location>
        <begin position="7"/>
        <end position="30"/>
    </location>
</feature>
<dbReference type="EMBL" id="CP029462">
    <property type="protein sequence ID" value="AXL21210.1"/>
    <property type="molecule type" value="Genomic_DNA"/>
</dbReference>
<feature type="transmembrane region" description="Helical" evidence="5">
    <location>
        <begin position="162"/>
        <end position="183"/>
    </location>
</feature>
<dbReference type="KEGG" id="meg:DKB62_06360"/>
<evidence type="ECO:0000256" key="1">
    <source>
        <dbReference type="ARBA" id="ARBA00004141"/>
    </source>
</evidence>
<evidence type="ECO:0000256" key="4">
    <source>
        <dbReference type="ARBA" id="ARBA00023136"/>
    </source>
</evidence>
<feature type="transmembrane region" description="Helical" evidence="5">
    <location>
        <begin position="256"/>
        <end position="277"/>
    </location>
</feature>
<keyword evidence="2 5" id="KW-0812">Transmembrane</keyword>
<comment type="subcellular location">
    <subcellularLocation>
        <location evidence="1">Membrane</location>
        <topology evidence="1">Multi-pass membrane protein</topology>
    </subcellularLocation>
</comment>
<evidence type="ECO:0000313" key="6">
    <source>
        <dbReference type="EMBL" id="AXL21210.1"/>
    </source>
</evidence>
<protein>
    <submittedName>
        <fullName evidence="6">Bile acid:sodium symporter family protein</fullName>
    </submittedName>
</protein>
<dbReference type="PANTHER" id="PTHR10361">
    <property type="entry name" value="SODIUM-BILE ACID COTRANSPORTER"/>
    <property type="match status" value="1"/>
</dbReference>
<dbReference type="Gene3D" id="1.20.1530.20">
    <property type="match status" value="1"/>
</dbReference>
<dbReference type="InterPro" id="IPR002657">
    <property type="entry name" value="BilAc:Na_symport/Acr3"/>
</dbReference>